<organism evidence="2 3">
    <name type="scientific">Methanobacterium paludis (strain DSM 25820 / JCM 18151 / SWAN1)</name>
    <dbReference type="NCBI Taxonomy" id="868131"/>
    <lineage>
        <taxon>Archaea</taxon>
        <taxon>Methanobacteriati</taxon>
        <taxon>Methanobacteriota</taxon>
        <taxon>Methanomada group</taxon>
        <taxon>Methanobacteria</taxon>
        <taxon>Methanobacteriales</taxon>
        <taxon>Methanobacteriaceae</taxon>
        <taxon>Methanobacterium</taxon>
    </lineage>
</organism>
<feature type="transmembrane region" description="Helical" evidence="1">
    <location>
        <begin position="140"/>
        <end position="158"/>
    </location>
</feature>
<feature type="transmembrane region" description="Helical" evidence="1">
    <location>
        <begin position="29"/>
        <end position="48"/>
    </location>
</feature>
<dbReference type="KEGG" id="mew:MSWAN_2198"/>
<proteinExistence type="predicted"/>
<dbReference type="Proteomes" id="UP000009231">
    <property type="component" value="Chromosome"/>
</dbReference>
<feature type="transmembrane region" description="Helical" evidence="1">
    <location>
        <begin position="115"/>
        <end position="134"/>
    </location>
</feature>
<feature type="transmembrane region" description="Helical" evidence="1">
    <location>
        <begin position="60"/>
        <end position="82"/>
    </location>
</feature>
<sequence length="161" mass="17006">MKNVVTGLLAIILGLIIIAFPLAGVIAVSVLAGFAVLILAIWFLLAGIMEMESSKTVGILYVILGLIALIFAFGLIFNPALISFISGLVLYLAGILMIVAGIISLLGGMEQKHRVWGGVLGIILGIIYIILGTYAFSPVYLGILIGIWLVITGIFSFLGED</sequence>
<dbReference type="eggNOG" id="arCOG06478">
    <property type="taxonomic scope" value="Archaea"/>
</dbReference>
<keyword evidence="1" id="KW-0812">Transmembrane</keyword>
<gene>
    <name evidence="2" type="ordered locus">MSWAN_2198</name>
</gene>
<dbReference type="Pfam" id="PF03729">
    <property type="entry name" value="DUF308"/>
    <property type="match status" value="1"/>
</dbReference>
<name>F6D429_METPW</name>
<evidence type="ECO:0000256" key="1">
    <source>
        <dbReference type="SAM" id="Phobius"/>
    </source>
</evidence>
<accession>F6D429</accession>
<protein>
    <recommendedName>
        <fullName evidence="4">DUF308 domain-containing protein</fullName>
    </recommendedName>
</protein>
<keyword evidence="3" id="KW-1185">Reference proteome</keyword>
<feature type="transmembrane region" description="Helical" evidence="1">
    <location>
        <begin position="88"/>
        <end position="108"/>
    </location>
</feature>
<dbReference type="GeneID" id="10669721"/>
<dbReference type="RefSeq" id="WP_013826705.1">
    <property type="nucleotide sequence ID" value="NC_015574.1"/>
</dbReference>
<dbReference type="InterPro" id="IPR005325">
    <property type="entry name" value="DUF308_memb"/>
</dbReference>
<dbReference type="AlphaFoldDB" id="F6D429"/>
<keyword evidence="1" id="KW-1133">Transmembrane helix</keyword>
<dbReference type="HOGENOM" id="CLU_133049_0_0_2"/>
<keyword evidence="1" id="KW-0472">Membrane</keyword>
<dbReference type="EMBL" id="CP002772">
    <property type="protein sequence ID" value="AEG19206.1"/>
    <property type="molecule type" value="Genomic_DNA"/>
</dbReference>
<dbReference type="OrthoDB" id="78448at2157"/>
<evidence type="ECO:0008006" key="4">
    <source>
        <dbReference type="Google" id="ProtNLM"/>
    </source>
</evidence>
<evidence type="ECO:0000313" key="3">
    <source>
        <dbReference type="Proteomes" id="UP000009231"/>
    </source>
</evidence>
<reference evidence="2 3" key="1">
    <citation type="journal article" date="2014" name="Int. J. Syst. Evol. Microbiol.">
        <title>Methanobacterium paludis sp. nov. and a novel strain of Methanobacterium lacus isolated from northern peatlands.</title>
        <authorList>
            <person name="Cadillo-Quiroz H."/>
            <person name="Brauer S.L."/>
            <person name="Goodson N."/>
            <person name="Yavitt J.B."/>
            <person name="Zinder S.H."/>
        </authorList>
    </citation>
    <scope>NUCLEOTIDE SEQUENCE [LARGE SCALE GENOMIC DNA]</scope>
    <source>
        <strain evidence="3">DSM 25820 / JCM 18151 / SWAN1</strain>
    </source>
</reference>
<evidence type="ECO:0000313" key="2">
    <source>
        <dbReference type="EMBL" id="AEG19206.1"/>
    </source>
</evidence>